<evidence type="ECO:0000313" key="2">
    <source>
        <dbReference type="Proteomes" id="UP000886667"/>
    </source>
</evidence>
<accession>A0A9E4N2K8</accession>
<name>A0A9E4N2K8_9GAMM</name>
<evidence type="ECO:0008006" key="3">
    <source>
        <dbReference type="Google" id="ProtNLM"/>
    </source>
</evidence>
<reference evidence="1" key="1">
    <citation type="journal article" date="2021" name="Proc. Natl. Acad. Sci. U.S.A.">
        <title>Global biogeography of chemosynthetic symbionts reveals both localized and globally distributed symbiont groups. .</title>
        <authorList>
            <person name="Osvatic J.T."/>
            <person name="Wilkins L.G.E."/>
            <person name="Leibrecht L."/>
            <person name="Leray M."/>
            <person name="Zauner S."/>
            <person name="Polzin J."/>
            <person name="Camacho Y."/>
            <person name="Gros O."/>
            <person name="van Gils J.A."/>
            <person name="Eisen J.A."/>
            <person name="Petersen J.M."/>
            <person name="Yuen B."/>
        </authorList>
    </citation>
    <scope>NUCLEOTIDE SEQUENCE</scope>
    <source>
        <strain evidence="1">MAGclacostrist064TRANS</strain>
    </source>
</reference>
<dbReference type="InterPro" id="IPR011050">
    <property type="entry name" value="Pectin_lyase_fold/virulence"/>
</dbReference>
<dbReference type="Proteomes" id="UP000886667">
    <property type="component" value="Unassembled WGS sequence"/>
</dbReference>
<dbReference type="SUPFAM" id="SSF51126">
    <property type="entry name" value="Pectin lyase-like"/>
    <property type="match status" value="1"/>
</dbReference>
<protein>
    <recommendedName>
        <fullName evidence="3">Right handed beta helix domain-containing protein</fullName>
    </recommendedName>
</protein>
<organism evidence="1 2">
    <name type="scientific">Candidatus Thiodiazotropha taylori</name>
    <dbReference type="NCBI Taxonomy" id="2792791"/>
    <lineage>
        <taxon>Bacteria</taxon>
        <taxon>Pseudomonadati</taxon>
        <taxon>Pseudomonadota</taxon>
        <taxon>Gammaproteobacteria</taxon>
        <taxon>Chromatiales</taxon>
        <taxon>Sedimenticolaceae</taxon>
        <taxon>Candidatus Thiodiazotropha</taxon>
    </lineage>
</organism>
<gene>
    <name evidence="1" type="ORF">JAZ07_03665</name>
</gene>
<evidence type="ECO:0000313" key="1">
    <source>
        <dbReference type="EMBL" id="MCG7945425.1"/>
    </source>
</evidence>
<sequence>MNKHLLLPLLISASFSTQVLGDSVVVFDESSLQDAFQQASYNPDIDQIIFKRNSHISLSAPAIYSGEQSITLIGKGSTIDGSAAGGFVLDADLTAITEDGTLIFNTAGEVKIKHLKVVNSATRGIVVNVPVDASGDDVSVILDRVSVTHSALYGLHIDDNADAFDDGTTGSDLGVELKLTRCTFEYNGTGAIDFDGVRVDERSLGDIYAFISNTAIDNNGGDGIELDEAGDGNVEVYMNRVSLNDNGFYNEEDLDDGFDIDEADAGNIEAILTNLVVNNNKDEGLDFDEEGDGNIEAKFKRISAFNNNDEAIKLDEEDAGNIEAKLKKVDVEESGDDGIQFTELGEGKIETVLKSVRAINNKKYGIKIEQWVVEDEAEHAEEAGSMTLKRVELAGNGKGDEIKTNNIEQN</sequence>
<dbReference type="EMBL" id="JAEPCM010000097">
    <property type="protein sequence ID" value="MCG7945425.1"/>
    <property type="molecule type" value="Genomic_DNA"/>
</dbReference>
<comment type="caution">
    <text evidence="1">The sequence shown here is derived from an EMBL/GenBank/DDBJ whole genome shotgun (WGS) entry which is preliminary data.</text>
</comment>
<dbReference type="InterPro" id="IPR006626">
    <property type="entry name" value="PbH1"/>
</dbReference>
<proteinExistence type="predicted"/>
<dbReference type="SMART" id="SM00710">
    <property type="entry name" value="PbH1"/>
    <property type="match status" value="8"/>
</dbReference>
<dbReference type="AlphaFoldDB" id="A0A9E4N2K8"/>